<dbReference type="NCBIfam" id="TIGR00254">
    <property type="entry name" value="GGDEF"/>
    <property type="match status" value="1"/>
</dbReference>
<dbReference type="SMART" id="SM00065">
    <property type="entry name" value="GAF"/>
    <property type="match status" value="1"/>
</dbReference>
<dbReference type="Pfam" id="PF00990">
    <property type="entry name" value="GGDEF"/>
    <property type="match status" value="1"/>
</dbReference>
<dbReference type="CDD" id="cd01949">
    <property type="entry name" value="GGDEF"/>
    <property type="match status" value="1"/>
</dbReference>
<sequence>MIGRIRSFIYRLFSEVRDNLKAREELEKFMTCCPLGIIRLDRQFRIMYMNPAMKQILGLQEHEEPVTIGVDIRTIPSIQEAQLENLLARPPENWPQFLEIPFKSIYGKAAYLSVVANPIFNRGKFLGAFITVRDISKFKIAEEQRDYLQGIYSCVTEVLQSIIMAKNKTRLLQEVCRGLTAARGYKFIWIGLIEEESKRVLPAAYAGFEAGYLDTITVTWDETETGRGPTGTAIKTKRTVVIKDIATDPRYRFYSQEALKRGYASTASIPLLYRDRVLGIISVYSFLKNAFGDEEIRLLERLAGALAYALCALETEEKRQEAERALKKSEEHYRTLIEALGEGVALIDAANNIEYVNPALSSLLGYAEVELLGKNMDNFLVRRQAEPAELVPAHPGGKALSYEGQMRARSGEIKTVKVTWVAIKEGETTGNKKLAVFSDITQLKELEQELLRQATEDALTGLYNRCYFNNRIKQEVERAGRYGHPITFIMIDIDDFKEINDRYSHLMGDEVLKLVARYLQSSVRESDLAFRYGGDEFLLVLPETDGPGASKVIARVKEEIAAFNAGAREEGYPEGFKLSLSFGIATWEPESTRKWEEVLKESDLLMYQEKMGKKISW</sequence>
<evidence type="ECO:0000313" key="6">
    <source>
        <dbReference type="Proteomes" id="UP000425916"/>
    </source>
</evidence>
<dbReference type="Gene3D" id="3.30.450.20">
    <property type="entry name" value="PAS domain"/>
    <property type="match status" value="2"/>
</dbReference>
<proteinExistence type="predicted"/>
<dbReference type="InterPro" id="IPR029016">
    <property type="entry name" value="GAF-like_dom_sf"/>
</dbReference>
<feature type="coiled-coil region" evidence="1">
    <location>
        <begin position="312"/>
        <end position="339"/>
    </location>
</feature>
<dbReference type="GO" id="GO:0006355">
    <property type="term" value="P:regulation of DNA-templated transcription"/>
    <property type="evidence" value="ECO:0007669"/>
    <property type="project" value="InterPro"/>
</dbReference>
<organism evidence="5 6">
    <name type="scientific">Neomoorella glycerini</name>
    <dbReference type="NCBI Taxonomy" id="55779"/>
    <lineage>
        <taxon>Bacteria</taxon>
        <taxon>Bacillati</taxon>
        <taxon>Bacillota</taxon>
        <taxon>Clostridia</taxon>
        <taxon>Neomoorellales</taxon>
        <taxon>Neomoorellaceae</taxon>
        <taxon>Neomoorella</taxon>
    </lineage>
</organism>
<evidence type="ECO:0000259" key="2">
    <source>
        <dbReference type="PROSITE" id="PS50112"/>
    </source>
</evidence>
<dbReference type="RefSeq" id="WP_156275912.1">
    <property type="nucleotide sequence ID" value="NZ_CP046244.1"/>
</dbReference>
<accession>A0A6I5ZXK0</accession>
<dbReference type="Gene3D" id="3.30.450.40">
    <property type="match status" value="1"/>
</dbReference>
<dbReference type="SMART" id="SM00091">
    <property type="entry name" value="PAS"/>
    <property type="match status" value="2"/>
</dbReference>
<evidence type="ECO:0000313" key="5">
    <source>
        <dbReference type="EMBL" id="QGP94001.1"/>
    </source>
</evidence>
<feature type="domain" description="PAS" evidence="2">
    <location>
        <begin position="22"/>
        <end position="63"/>
    </location>
</feature>
<dbReference type="Pfam" id="PF13185">
    <property type="entry name" value="GAF_2"/>
    <property type="match status" value="1"/>
</dbReference>
<feature type="domain" description="GGDEF" evidence="4">
    <location>
        <begin position="484"/>
        <end position="617"/>
    </location>
</feature>
<dbReference type="InterPro" id="IPR029787">
    <property type="entry name" value="Nucleotide_cyclase"/>
</dbReference>
<dbReference type="InterPro" id="IPR000160">
    <property type="entry name" value="GGDEF_dom"/>
</dbReference>
<dbReference type="InterPro" id="IPR003018">
    <property type="entry name" value="GAF"/>
</dbReference>
<feature type="domain" description="PAS" evidence="2">
    <location>
        <begin position="329"/>
        <end position="376"/>
    </location>
</feature>
<dbReference type="InterPro" id="IPR000014">
    <property type="entry name" value="PAS"/>
</dbReference>
<dbReference type="NCBIfam" id="TIGR00229">
    <property type="entry name" value="sensory_box"/>
    <property type="match status" value="2"/>
</dbReference>
<dbReference type="Pfam" id="PF00989">
    <property type="entry name" value="PAS"/>
    <property type="match status" value="1"/>
</dbReference>
<dbReference type="InterPro" id="IPR035965">
    <property type="entry name" value="PAS-like_dom_sf"/>
</dbReference>
<dbReference type="AlphaFoldDB" id="A0A6I5ZXK0"/>
<dbReference type="FunFam" id="3.30.70.270:FF:000001">
    <property type="entry name" value="Diguanylate cyclase domain protein"/>
    <property type="match status" value="1"/>
</dbReference>
<evidence type="ECO:0000256" key="1">
    <source>
        <dbReference type="SAM" id="Coils"/>
    </source>
</evidence>
<dbReference type="SUPFAM" id="SSF55073">
    <property type="entry name" value="Nucleotide cyclase"/>
    <property type="match status" value="1"/>
</dbReference>
<dbReference type="PROSITE" id="PS50113">
    <property type="entry name" value="PAC"/>
    <property type="match status" value="1"/>
</dbReference>
<dbReference type="PROSITE" id="PS50112">
    <property type="entry name" value="PAS"/>
    <property type="match status" value="2"/>
</dbReference>
<dbReference type="InterPro" id="IPR013767">
    <property type="entry name" value="PAS_fold"/>
</dbReference>
<gene>
    <name evidence="5" type="ORF">MGLY_34260</name>
</gene>
<dbReference type="InterPro" id="IPR043128">
    <property type="entry name" value="Rev_trsase/Diguanyl_cyclase"/>
</dbReference>
<evidence type="ECO:0000259" key="4">
    <source>
        <dbReference type="PROSITE" id="PS50887"/>
    </source>
</evidence>
<keyword evidence="1" id="KW-0175">Coiled coil</keyword>
<keyword evidence="6" id="KW-1185">Reference proteome</keyword>
<dbReference type="SUPFAM" id="SSF55781">
    <property type="entry name" value="GAF domain-like"/>
    <property type="match status" value="1"/>
</dbReference>
<dbReference type="EMBL" id="CP046244">
    <property type="protein sequence ID" value="QGP94001.1"/>
    <property type="molecule type" value="Genomic_DNA"/>
</dbReference>
<evidence type="ECO:0000259" key="3">
    <source>
        <dbReference type="PROSITE" id="PS50113"/>
    </source>
</evidence>
<dbReference type="PROSITE" id="PS50887">
    <property type="entry name" value="GGDEF"/>
    <property type="match status" value="1"/>
</dbReference>
<name>A0A6I5ZXK0_9FIRM</name>
<dbReference type="CDD" id="cd00130">
    <property type="entry name" value="PAS"/>
    <property type="match status" value="2"/>
</dbReference>
<dbReference type="PANTHER" id="PTHR44757">
    <property type="entry name" value="DIGUANYLATE CYCLASE DGCP"/>
    <property type="match status" value="1"/>
</dbReference>
<dbReference type="SUPFAM" id="SSF55785">
    <property type="entry name" value="PYP-like sensor domain (PAS domain)"/>
    <property type="match status" value="2"/>
</dbReference>
<dbReference type="PANTHER" id="PTHR44757:SF2">
    <property type="entry name" value="BIOFILM ARCHITECTURE MAINTENANCE PROTEIN MBAA"/>
    <property type="match status" value="1"/>
</dbReference>
<dbReference type="Proteomes" id="UP000425916">
    <property type="component" value="Chromosome"/>
</dbReference>
<dbReference type="OrthoDB" id="9783388at2"/>
<dbReference type="InterPro" id="IPR052155">
    <property type="entry name" value="Biofilm_reg_signaling"/>
</dbReference>
<reference evidence="5 6" key="1">
    <citation type="submission" date="2019-11" db="EMBL/GenBank/DDBJ databases">
        <title>Genome sequence of Moorella glycerini DSM11254.</title>
        <authorList>
            <person name="Poehlein A."/>
            <person name="Boeer T."/>
            <person name="Daniel R."/>
        </authorList>
    </citation>
    <scope>NUCLEOTIDE SEQUENCE [LARGE SCALE GENOMIC DNA]</scope>
    <source>
        <strain evidence="5 6">DSM 11254</strain>
    </source>
</reference>
<dbReference type="InterPro" id="IPR000700">
    <property type="entry name" value="PAS-assoc_C"/>
</dbReference>
<feature type="domain" description="PAC" evidence="3">
    <location>
        <begin position="400"/>
        <end position="452"/>
    </location>
</feature>
<dbReference type="SMART" id="SM00267">
    <property type="entry name" value="GGDEF"/>
    <property type="match status" value="1"/>
</dbReference>
<dbReference type="Pfam" id="PF13188">
    <property type="entry name" value="PAS_8"/>
    <property type="match status" value="1"/>
</dbReference>
<protein>
    <submittedName>
        <fullName evidence="5">Diguanylate cyclase, GGDEF domain</fullName>
    </submittedName>
</protein>
<dbReference type="Gene3D" id="3.30.70.270">
    <property type="match status" value="1"/>
</dbReference>